<sequence>MADLGALMPASWACADDESLDLILSLLREDASVFSSTSKGKQAEGTLSDADLALQLYTEELSRAAIYASDRRMTKSIQGAVQADANALLESERVETAARNDRQFAIASSEGRPQTRTQEPVNPGPSAHDLEMFEKLSAIYVDGIDEMDDGDGGLAMTSKPCRACDLRARRGPRLANRKNHSDDLA</sequence>
<name>A0ACC2JDY1_9PEZI</name>
<comment type="caution">
    <text evidence="1">The sequence shown here is derived from an EMBL/GenBank/DDBJ whole genome shotgun (WGS) entry which is preliminary data.</text>
</comment>
<dbReference type="EMBL" id="JAPUUL010002201">
    <property type="protein sequence ID" value="KAJ8125733.1"/>
    <property type="molecule type" value="Genomic_DNA"/>
</dbReference>
<protein>
    <submittedName>
        <fullName evidence="1">Uncharacterized protein</fullName>
    </submittedName>
</protein>
<keyword evidence="2" id="KW-1185">Reference proteome</keyword>
<organism evidence="1 2">
    <name type="scientific">Lasiodiplodia mahajangana</name>
    <dbReference type="NCBI Taxonomy" id="1108764"/>
    <lineage>
        <taxon>Eukaryota</taxon>
        <taxon>Fungi</taxon>
        <taxon>Dikarya</taxon>
        <taxon>Ascomycota</taxon>
        <taxon>Pezizomycotina</taxon>
        <taxon>Dothideomycetes</taxon>
        <taxon>Dothideomycetes incertae sedis</taxon>
        <taxon>Botryosphaeriales</taxon>
        <taxon>Botryosphaeriaceae</taxon>
        <taxon>Lasiodiplodia</taxon>
    </lineage>
</organism>
<evidence type="ECO:0000313" key="1">
    <source>
        <dbReference type="EMBL" id="KAJ8125733.1"/>
    </source>
</evidence>
<accession>A0ACC2JDY1</accession>
<evidence type="ECO:0000313" key="2">
    <source>
        <dbReference type="Proteomes" id="UP001153332"/>
    </source>
</evidence>
<proteinExistence type="predicted"/>
<gene>
    <name evidence="1" type="ORF">O1611_g7904</name>
</gene>
<reference evidence="1" key="1">
    <citation type="submission" date="2022-12" db="EMBL/GenBank/DDBJ databases">
        <title>Genome Sequence of Lasiodiplodia mahajangana.</title>
        <authorList>
            <person name="Buettner E."/>
        </authorList>
    </citation>
    <scope>NUCLEOTIDE SEQUENCE</scope>
    <source>
        <strain evidence="1">VT137</strain>
    </source>
</reference>
<dbReference type="Proteomes" id="UP001153332">
    <property type="component" value="Unassembled WGS sequence"/>
</dbReference>